<proteinExistence type="predicted"/>
<gene>
    <name evidence="1" type="ORF">SDC9_114814</name>
</gene>
<protein>
    <submittedName>
        <fullName evidence="1">Uncharacterized protein</fullName>
    </submittedName>
</protein>
<organism evidence="1">
    <name type="scientific">bioreactor metagenome</name>
    <dbReference type="NCBI Taxonomy" id="1076179"/>
    <lineage>
        <taxon>unclassified sequences</taxon>
        <taxon>metagenomes</taxon>
        <taxon>ecological metagenomes</taxon>
    </lineage>
</organism>
<accession>A0A645BR41</accession>
<evidence type="ECO:0000313" key="1">
    <source>
        <dbReference type="EMBL" id="MPM67889.1"/>
    </source>
</evidence>
<dbReference type="EMBL" id="VSSQ01021948">
    <property type="protein sequence ID" value="MPM67889.1"/>
    <property type="molecule type" value="Genomic_DNA"/>
</dbReference>
<sequence>MVRVGSQTGDQRKALFGTAFDAVAAENAAIAFKTPFLIGLAGDGDRVGRAFAGADAAVNALVRIDDQLAPLGGKGFADLGRIHPGRGALDHIAEDILENRKKSHVLPLRTTDTGVD</sequence>
<name>A0A645BR41_9ZZZZ</name>
<comment type="caution">
    <text evidence="1">The sequence shown here is derived from an EMBL/GenBank/DDBJ whole genome shotgun (WGS) entry which is preliminary data.</text>
</comment>
<reference evidence="1" key="1">
    <citation type="submission" date="2019-08" db="EMBL/GenBank/DDBJ databases">
        <authorList>
            <person name="Kucharzyk K."/>
            <person name="Murdoch R.W."/>
            <person name="Higgins S."/>
            <person name="Loffler F."/>
        </authorList>
    </citation>
    <scope>NUCLEOTIDE SEQUENCE</scope>
</reference>
<dbReference type="AlphaFoldDB" id="A0A645BR41"/>